<gene>
    <name evidence="3" type="ORF">CMC5_034420</name>
</gene>
<dbReference type="AlphaFoldDB" id="A0A0K1EEJ5"/>
<dbReference type="STRING" id="52.CMC5_034420"/>
<dbReference type="EMBL" id="CP012159">
    <property type="protein sequence ID" value="AKT39295.1"/>
    <property type="molecule type" value="Genomic_DNA"/>
</dbReference>
<feature type="compositionally biased region" description="Pro residues" evidence="1">
    <location>
        <begin position="620"/>
        <end position="632"/>
    </location>
</feature>
<feature type="compositionally biased region" description="Acidic residues" evidence="1">
    <location>
        <begin position="146"/>
        <end position="161"/>
    </location>
</feature>
<feature type="transmembrane region" description="Helical" evidence="2">
    <location>
        <begin position="684"/>
        <end position="704"/>
    </location>
</feature>
<accession>A0A0K1EEJ5</accession>
<sequence length="799" mass="87128">MRPITLHATASPLRAAARHGKRKPVVSTKPLVFFDYRGVVQLRIATPEDLDRIHDLPPARWAATSVPVDQLFCDPALLTYLDRDQDGRIRVQDLLDAHDWLRARLKHQDRISERTDTVHLDDLDPSDADAEHMLQLVRRYIKNGDDDASTSEDEDDDATTDDDARPGQTITLAEIRAFRESYKKKFPNGDGSVAPSQLDDPELAELATLIVKATGGVPDSCGEAGADEATLDTFLQRARALLDWADEARVDPASTSTAIMPFGDDTPRLFEIVDALATKLDQFFAQCDLLTQGSAAEHHLAVTRRALASVDARDPAAIRTWLSGAALAQPNREGVLDLDATINPMFADLARRLATEVLPRALGLADPAHRLDRAEWERVRAQLEPYRAWRARKPEDLPGVPDLAALRTLLDGAAPGNLREHILEDRKASVELLALSDLEKLALLQRWILELANNMVSFPSLFRTGERALFEAGTLVLDGREINLCVRVPDRAAHKKLADKSHIFVVYVELDRKDDGNLKQQVIAAGITSGTRRGIDVHKRGVFYDRDAKEWDARVLDLISEPISVWEAAIAPFVRLRTFVTERVEKLLGSRLEALEKETTEKAGAQVTNAAGAAPLPGGAAPPPAPPPPPAAAPTAAPAAPGAPGLGGGLPAMLVGGGVAFAAIGSSAAFVLQSLSNTGARNVLFTLASVVLGIMSLSAMIGWLKLRRRDVATLLEASGWAFNDRIYLRRKLSHRFTRVPPLPAGSVRRPGFLPDRVADQHGKTYRLLMILGLTLLAALVAAAYHYREPLLAWFGRPGA</sequence>
<organism evidence="3 4">
    <name type="scientific">Chondromyces crocatus</name>
    <dbReference type="NCBI Taxonomy" id="52"/>
    <lineage>
        <taxon>Bacteria</taxon>
        <taxon>Pseudomonadati</taxon>
        <taxon>Myxococcota</taxon>
        <taxon>Polyangia</taxon>
        <taxon>Polyangiales</taxon>
        <taxon>Polyangiaceae</taxon>
        <taxon>Chondromyces</taxon>
    </lineage>
</organism>
<keyword evidence="2" id="KW-0812">Transmembrane</keyword>
<feature type="region of interest" description="Disordered" evidence="1">
    <location>
        <begin position="611"/>
        <end position="639"/>
    </location>
</feature>
<evidence type="ECO:0000313" key="3">
    <source>
        <dbReference type="EMBL" id="AKT39295.1"/>
    </source>
</evidence>
<feature type="transmembrane region" description="Helical" evidence="2">
    <location>
        <begin position="765"/>
        <end position="786"/>
    </location>
</feature>
<keyword evidence="4" id="KW-1185">Reference proteome</keyword>
<evidence type="ECO:0008006" key="5">
    <source>
        <dbReference type="Google" id="ProtNLM"/>
    </source>
</evidence>
<reference evidence="3 4" key="1">
    <citation type="submission" date="2015-07" db="EMBL/GenBank/DDBJ databases">
        <title>Genome analysis of myxobacterium Chondromyces crocatus Cm c5 reveals a high potential for natural compound synthesis and the genetic basis for the loss of fruiting body formation.</title>
        <authorList>
            <person name="Zaburannyi N."/>
            <person name="Bunk B."/>
            <person name="Maier J."/>
            <person name="Overmann J."/>
            <person name="Mueller R."/>
        </authorList>
    </citation>
    <scope>NUCLEOTIDE SEQUENCE [LARGE SCALE GENOMIC DNA]</scope>
    <source>
        <strain evidence="3 4">Cm c5</strain>
    </source>
</reference>
<feature type="region of interest" description="Disordered" evidence="1">
    <location>
        <begin position="143"/>
        <end position="167"/>
    </location>
</feature>
<evidence type="ECO:0000313" key="4">
    <source>
        <dbReference type="Proteomes" id="UP000067626"/>
    </source>
</evidence>
<name>A0A0K1EEJ5_CHOCO</name>
<keyword evidence="2" id="KW-1133">Transmembrane helix</keyword>
<keyword evidence="2" id="KW-0472">Membrane</keyword>
<evidence type="ECO:0000256" key="2">
    <source>
        <dbReference type="SAM" id="Phobius"/>
    </source>
</evidence>
<feature type="transmembrane region" description="Helical" evidence="2">
    <location>
        <begin position="650"/>
        <end position="672"/>
    </location>
</feature>
<dbReference type="Proteomes" id="UP000067626">
    <property type="component" value="Chromosome"/>
</dbReference>
<proteinExistence type="predicted"/>
<protein>
    <recommendedName>
        <fullName evidence="5">EF-hand domain-containing protein</fullName>
    </recommendedName>
</protein>
<evidence type="ECO:0000256" key="1">
    <source>
        <dbReference type="SAM" id="MobiDB-lite"/>
    </source>
</evidence>
<dbReference type="KEGG" id="ccro:CMC5_034420"/>